<dbReference type="Pfam" id="PF02798">
    <property type="entry name" value="GST_N"/>
    <property type="match status" value="1"/>
</dbReference>
<dbReference type="GO" id="GO:0004364">
    <property type="term" value="F:glutathione transferase activity"/>
    <property type="evidence" value="ECO:0007669"/>
    <property type="project" value="UniProtKB-EC"/>
</dbReference>
<accession>A0A232F7Z6</accession>
<feature type="domain" description="GST N-terminal" evidence="6">
    <location>
        <begin position="12"/>
        <end position="89"/>
    </location>
</feature>
<dbReference type="SFLD" id="SFLDG00363">
    <property type="entry name" value="AMPS_(cytGST):_Alpha-__Mu-__Pi"/>
    <property type="match status" value="1"/>
</dbReference>
<evidence type="ECO:0000256" key="2">
    <source>
        <dbReference type="ARBA" id="ARBA00012452"/>
    </source>
</evidence>
<protein>
    <recommendedName>
        <fullName evidence="2">glutathione transferase</fullName>
        <ecNumber evidence="2">2.5.1.18</ecNumber>
    </recommendedName>
</protein>
<dbReference type="Gene3D" id="3.40.30.10">
    <property type="entry name" value="Glutaredoxin"/>
    <property type="match status" value="1"/>
</dbReference>
<evidence type="ECO:0000313" key="8">
    <source>
        <dbReference type="EMBL" id="OXU26573.1"/>
    </source>
</evidence>
<feature type="domain" description="GST C-terminal" evidence="7">
    <location>
        <begin position="91"/>
        <end position="212"/>
    </location>
</feature>
<dbReference type="EMBL" id="NNAY01000776">
    <property type="protein sequence ID" value="OXU26573.1"/>
    <property type="molecule type" value="Genomic_DNA"/>
</dbReference>
<evidence type="ECO:0000256" key="1">
    <source>
        <dbReference type="ARBA" id="ARBA00011738"/>
    </source>
</evidence>
<dbReference type="EC" id="2.5.1.18" evidence="2"/>
<evidence type="ECO:0000259" key="6">
    <source>
        <dbReference type="PROSITE" id="PS50404"/>
    </source>
</evidence>
<dbReference type="InterPro" id="IPR036282">
    <property type="entry name" value="Glutathione-S-Trfase_C_sf"/>
</dbReference>
<sequence length="212" mass="23863">MLISQILSKKMPSYKVTYFNIKGLGEPIRFILSQAGVDFVDDRVESADWPKIKPTTPFGQMPVLEVDGKKINQTNAICRYLAKQYGLAGANDWENLEIDATVDTIHDLRAKIGAYYYETNAEAKAEKEKTAKELVPFYVERLDEQVKKNGGYFVGGKLTWADLLFVAVLGYINGIAKEDIIAKAENLKALREKVLNLPNIKAWVAKRPETEC</sequence>
<dbReference type="Gene3D" id="1.20.1050.10">
    <property type="match status" value="1"/>
</dbReference>
<dbReference type="InterPro" id="IPR040079">
    <property type="entry name" value="Glutathione_S-Trfase"/>
</dbReference>
<dbReference type="Proteomes" id="UP000215335">
    <property type="component" value="Unassembled WGS sequence"/>
</dbReference>
<dbReference type="InterPro" id="IPR004045">
    <property type="entry name" value="Glutathione_S-Trfase_N"/>
</dbReference>
<proteinExistence type="inferred from homology"/>
<dbReference type="GO" id="GO:0006749">
    <property type="term" value="P:glutathione metabolic process"/>
    <property type="evidence" value="ECO:0007669"/>
    <property type="project" value="TreeGrafter"/>
</dbReference>
<dbReference type="FunFam" id="1.20.1050.10:FF:000030">
    <property type="entry name" value="Glutathione S-transferase S1"/>
    <property type="match status" value="1"/>
</dbReference>
<evidence type="ECO:0000256" key="5">
    <source>
        <dbReference type="ARBA" id="ARBA00047960"/>
    </source>
</evidence>
<name>A0A232F7Z6_9HYME</name>
<dbReference type="PANTHER" id="PTHR11571:SF224">
    <property type="entry name" value="HEMATOPOIETIC PROSTAGLANDIN D SYNTHASE"/>
    <property type="match status" value="1"/>
</dbReference>
<dbReference type="GO" id="GO:0004602">
    <property type="term" value="F:glutathione peroxidase activity"/>
    <property type="evidence" value="ECO:0007669"/>
    <property type="project" value="UniProtKB-ARBA"/>
</dbReference>
<dbReference type="PANTHER" id="PTHR11571">
    <property type="entry name" value="GLUTATHIONE S-TRANSFERASE"/>
    <property type="match status" value="1"/>
</dbReference>
<organism evidence="8 9">
    <name type="scientific">Trichomalopsis sarcophagae</name>
    <dbReference type="NCBI Taxonomy" id="543379"/>
    <lineage>
        <taxon>Eukaryota</taxon>
        <taxon>Metazoa</taxon>
        <taxon>Ecdysozoa</taxon>
        <taxon>Arthropoda</taxon>
        <taxon>Hexapoda</taxon>
        <taxon>Insecta</taxon>
        <taxon>Pterygota</taxon>
        <taxon>Neoptera</taxon>
        <taxon>Endopterygota</taxon>
        <taxon>Hymenoptera</taxon>
        <taxon>Apocrita</taxon>
        <taxon>Proctotrupomorpha</taxon>
        <taxon>Chalcidoidea</taxon>
        <taxon>Pteromalidae</taxon>
        <taxon>Pteromalinae</taxon>
        <taxon>Trichomalopsis</taxon>
    </lineage>
</organism>
<dbReference type="InterPro" id="IPR050213">
    <property type="entry name" value="GST_superfamily"/>
</dbReference>
<dbReference type="CDD" id="cd03039">
    <property type="entry name" value="GST_N_Sigma_like"/>
    <property type="match status" value="1"/>
</dbReference>
<dbReference type="AlphaFoldDB" id="A0A232F7Z6"/>
<dbReference type="InterPro" id="IPR036249">
    <property type="entry name" value="Thioredoxin-like_sf"/>
</dbReference>
<comment type="catalytic activity">
    <reaction evidence="5">
        <text>RX + glutathione = an S-substituted glutathione + a halide anion + H(+)</text>
        <dbReference type="Rhea" id="RHEA:16437"/>
        <dbReference type="ChEBI" id="CHEBI:15378"/>
        <dbReference type="ChEBI" id="CHEBI:16042"/>
        <dbReference type="ChEBI" id="CHEBI:17792"/>
        <dbReference type="ChEBI" id="CHEBI:57925"/>
        <dbReference type="ChEBI" id="CHEBI:90779"/>
        <dbReference type="EC" id="2.5.1.18"/>
    </reaction>
</comment>
<dbReference type="SFLD" id="SFLDS00019">
    <property type="entry name" value="Glutathione_Transferase_(cytos"/>
    <property type="match status" value="1"/>
</dbReference>
<dbReference type="STRING" id="543379.A0A232F7Z6"/>
<dbReference type="Pfam" id="PF14497">
    <property type="entry name" value="GST_C_3"/>
    <property type="match status" value="1"/>
</dbReference>
<dbReference type="SUPFAM" id="SSF52833">
    <property type="entry name" value="Thioredoxin-like"/>
    <property type="match status" value="1"/>
</dbReference>
<gene>
    <name evidence="8" type="ORF">TSAR_012198</name>
</gene>
<comment type="subunit">
    <text evidence="1">Homodimer.</text>
</comment>
<dbReference type="PROSITE" id="PS50405">
    <property type="entry name" value="GST_CTER"/>
    <property type="match status" value="1"/>
</dbReference>
<comment type="caution">
    <text evidence="8">The sequence shown here is derived from an EMBL/GenBank/DDBJ whole genome shotgun (WGS) entry which is preliminary data.</text>
</comment>
<keyword evidence="9" id="KW-1185">Reference proteome</keyword>
<dbReference type="InterPro" id="IPR004046">
    <property type="entry name" value="GST_C"/>
</dbReference>
<evidence type="ECO:0000256" key="3">
    <source>
        <dbReference type="ARBA" id="ARBA00022679"/>
    </source>
</evidence>
<dbReference type="SFLD" id="SFLDG01205">
    <property type="entry name" value="AMPS.1"/>
    <property type="match status" value="1"/>
</dbReference>
<dbReference type="CDD" id="cd03192">
    <property type="entry name" value="GST_C_Sigma_like"/>
    <property type="match status" value="1"/>
</dbReference>
<dbReference type="FunFam" id="3.40.30.10:FF:000035">
    <property type="entry name" value="hematopoietic prostaglandin D synthase"/>
    <property type="match status" value="1"/>
</dbReference>
<keyword evidence="3" id="KW-0808">Transferase</keyword>
<dbReference type="SUPFAM" id="SSF47616">
    <property type="entry name" value="GST C-terminal domain-like"/>
    <property type="match status" value="1"/>
</dbReference>
<evidence type="ECO:0000313" key="9">
    <source>
        <dbReference type="Proteomes" id="UP000215335"/>
    </source>
</evidence>
<reference evidence="8 9" key="1">
    <citation type="journal article" date="2017" name="Curr. Biol.">
        <title>The Evolution of Venom by Co-option of Single-Copy Genes.</title>
        <authorList>
            <person name="Martinson E.O."/>
            <person name="Mrinalini"/>
            <person name="Kelkar Y.D."/>
            <person name="Chang C.H."/>
            <person name="Werren J.H."/>
        </authorList>
    </citation>
    <scope>NUCLEOTIDE SEQUENCE [LARGE SCALE GENOMIC DNA]</scope>
    <source>
        <strain evidence="8 9">Alberta</strain>
        <tissue evidence="8">Whole body</tissue>
    </source>
</reference>
<dbReference type="OrthoDB" id="414243at2759"/>
<comment type="similarity">
    <text evidence="4">Belongs to the GST superfamily. Sigma family.</text>
</comment>
<evidence type="ECO:0000259" key="7">
    <source>
        <dbReference type="PROSITE" id="PS50405"/>
    </source>
</evidence>
<dbReference type="PROSITE" id="PS50404">
    <property type="entry name" value="GST_NTER"/>
    <property type="match status" value="1"/>
</dbReference>
<dbReference type="InterPro" id="IPR010987">
    <property type="entry name" value="Glutathione-S-Trfase_C-like"/>
</dbReference>
<evidence type="ECO:0000256" key="4">
    <source>
        <dbReference type="ARBA" id="ARBA00038317"/>
    </source>
</evidence>